<dbReference type="Gene3D" id="1.10.1140.10">
    <property type="entry name" value="Bovine Mitochondrial F1-atpase, Atp Synthase Beta Chain, Chain D, domain 3"/>
    <property type="match status" value="1"/>
</dbReference>
<evidence type="ECO:0000313" key="9">
    <source>
        <dbReference type="Proteomes" id="UP000704712"/>
    </source>
</evidence>
<name>A0A8S9UMZ3_PHYIN</name>
<evidence type="ECO:0000256" key="2">
    <source>
        <dbReference type="ARBA" id="ARBA00022448"/>
    </source>
</evidence>
<evidence type="ECO:0000259" key="7">
    <source>
        <dbReference type="Pfam" id="PF22919"/>
    </source>
</evidence>
<feature type="domain" description="ATP synthase A/B type C-terminal" evidence="7">
    <location>
        <begin position="2"/>
        <end position="55"/>
    </location>
</feature>
<comment type="caution">
    <text evidence="8">The sequence shown here is derived from an EMBL/GenBank/DDBJ whole genome shotgun (WGS) entry which is preliminary data.</text>
</comment>
<dbReference type="GO" id="GO:0005524">
    <property type="term" value="F:ATP binding"/>
    <property type="evidence" value="ECO:0007669"/>
    <property type="project" value="UniProtKB-KW"/>
</dbReference>
<evidence type="ECO:0000256" key="1">
    <source>
        <dbReference type="ARBA" id="ARBA00008936"/>
    </source>
</evidence>
<evidence type="ECO:0000256" key="3">
    <source>
        <dbReference type="ARBA" id="ARBA00022741"/>
    </source>
</evidence>
<accession>A0A8S9UMZ3</accession>
<dbReference type="InterPro" id="IPR055190">
    <property type="entry name" value="ATP-synt_VA_C"/>
</dbReference>
<keyword evidence="6" id="KW-0406">Ion transport</keyword>
<evidence type="ECO:0000256" key="5">
    <source>
        <dbReference type="ARBA" id="ARBA00022967"/>
    </source>
</evidence>
<dbReference type="GO" id="GO:0046961">
    <property type="term" value="F:proton-transporting ATPase activity, rotational mechanism"/>
    <property type="evidence" value="ECO:0007669"/>
    <property type="project" value="InterPro"/>
</dbReference>
<comment type="similarity">
    <text evidence="1">Belongs to the ATPase alpha/beta chains family.</text>
</comment>
<dbReference type="Proteomes" id="UP000704712">
    <property type="component" value="Unassembled WGS sequence"/>
</dbReference>
<gene>
    <name evidence="8" type="ORF">GN958_ATG08703</name>
</gene>
<dbReference type="Pfam" id="PF22919">
    <property type="entry name" value="ATP-synt_VA_C"/>
    <property type="match status" value="1"/>
</dbReference>
<keyword evidence="3" id="KW-0547">Nucleotide-binding</keyword>
<keyword evidence="4" id="KW-0067">ATP-binding</keyword>
<evidence type="ECO:0000256" key="4">
    <source>
        <dbReference type="ARBA" id="ARBA00022840"/>
    </source>
</evidence>
<dbReference type="GO" id="GO:0046034">
    <property type="term" value="P:ATP metabolic process"/>
    <property type="evidence" value="ECO:0007669"/>
    <property type="project" value="InterPro"/>
</dbReference>
<feature type="non-terminal residue" evidence="8">
    <location>
        <position position="1"/>
    </location>
</feature>
<evidence type="ECO:0000256" key="6">
    <source>
        <dbReference type="ARBA" id="ARBA00023065"/>
    </source>
</evidence>
<keyword evidence="2" id="KW-0813">Transport</keyword>
<dbReference type="CDD" id="cd18111">
    <property type="entry name" value="ATP-synt_V_A-type_alpha_C"/>
    <property type="match status" value="1"/>
</dbReference>
<dbReference type="AlphaFoldDB" id="A0A8S9UMZ3"/>
<reference evidence="8" key="1">
    <citation type="submission" date="2020-03" db="EMBL/GenBank/DDBJ databases">
        <title>Hybrid Assembly of Korean Phytophthora infestans isolates.</title>
        <authorList>
            <person name="Prokchorchik M."/>
            <person name="Lee Y."/>
            <person name="Seo J."/>
            <person name="Cho J.-H."/>
            <person name="Park Y.-E."/>
            <person name="Jang D.-C."/>
            <person name="Im J.-S."/>
            <person name="Choi J.-G."/>
            <person name="Park H.-J."/>
            <person name="Lee G.-B."/>
            <person name="Lee Y.-G."/>
            <person name="Hong S.-Y."/>
            <person name="Cho K."/>
            <person name="Sohn K.H."/>
        </authorList>
    </citation>
    <scope>NUCLEOTIDE SEQUENCE</scope>
    <source>
        <strain evidence="8">KR_2_A2</strain>
    </source>
</reference>
<proteinExistence type="inferred from homology"/>
<dbReference type="InterPro" id="IPR024034">
    <property type="entry name" value="ATPase_F1/V1_b/a_C"/>
</dbReference>
<organism evidence="8 9">
    <name type="scientific">Phytophthora infestans</name>
    <name type="common">Potato late blight agent</name>
    <name type="synonym">Botrytis infestans</name>
    <dbReference type="NCBI Taxonomy" id="4787"/>
    <lineage>
        <taxon>Eukaryota</taxon>
        <taxon>Sar</taxon>
        <taxon>Stramenopiles</taxon>
        <taxon>Oomycota</taxon>
        <taxon>Peronosporomycetes</taxon>
        <taxon>Peronosporales</taxon>
        <taxon>Peronosporaceae</taxon>
        <taxon>Phytophthora</taxon>
    </lineage>
</organism>
<sequence length="109" mass="12386">VIMEVAKIIREDFLQQNAFSDYDFTCPLVKSVGMLRSIILFYNLSQKAIADSPPDAKVTWAQIKTSMNPVLQKIIQTKFQLPKQPEAELKAFFSGLDEEVEQAFQTLSD</sequence>
<dbReference type="EMBL" id="JAACNO010001210">
    <property type="protein sequence ID" value="KAF4142116.1"/>
    <property type="molecule type" value="Genomic_DNA"/>
</dbReference>
<protein>
    <submittedName>
        <fullName evidence="8">Putative V-type proton ATPase catalytic subunit A (V-ATPase subunit A)</fullName>
    </submittedName>
</protein>
<evidence type="ECO:0000313" key="8">
    <source>
        <dbReference type="EMBL" id="KAF4142116.1"/>
    </source>
</evidence>
<dbReference type="PANTHER" id="PTHR43607:SF1">
    <property type="entry name" value="H(+)-TRANSPORTING TWO-SECTOR ATPASE"/>
    <property type="match status" value="1"/>
</dbReference>
<dbReference type="SUPFAM" id="SSF47917">
    <property type="entry name" value="C-terminal domain of alpha and beta subunits of F1 ATP synthase"/>
    <property type="match status" value="1"/>
</dbReference>
<dbReference type="InterPro" id="IPR022878">
    <property type="entry name" value="V-ATPase_asu"/>
</dbReference>
<dbReference type="PANTHER" id="PTHR43607">
    <property type="entry name" value="V-TYPE PROTON ATPASE CATALYTIC SUBUNIT A"/>
    <property type="match status" value="1"/>
</dbReference>
<keyword evidence="5" id="KW-1278">Translocase</keyword>